<organism evidence="1 2">
    <name type="scientific">Sphingobacterium paludis</name>
    <dbReference type="NCBI Taxonomy" id="1476465"/>
    <lineage>
        <taxon>Bacteria</taxon>
        <taxon>Pseudomonadati</taxon>
        <taxon>Bacteroidota</taxon>
        <taxon>Sphingobacteriia</taxon>
        <taxon>Sphingobacteriales</taxon>
        <taxon>Sphingobacteriaceae</taxon>
        <taxon>Sphingobacterium</taxon>
    </lineage>
</organism>
<gene>
    <name evidence="1" type="ORF">B0I21_101169</name>
</gene>
<reference evidence="1 2" key="1">
    <citation type="submission" date="2019-03" db="EMBL/GenBank/DDBJ databases">
        <title>Genomic Encyclopedia of Type Strains, Phase III (KMG-III): the genomes of soil and plant-associated and newly described type strains.</title>
        <authorList>
            <person name="Whitman W."/>
        </authorList>
    </citation>
    <scope>NUCLEOTIDE SEQUENCE [LARGE SCALE GENOMIC DNA]</scope>
    <source>
        <strain evidence="1 2">CGMCC 1.12801</strain>
    </source>
</reference>
<proteinExistence type="predicted"/>
<protein>
    <submittedName>
        <fullName evidence="1">Uncharacterized protein</fullName>
    </submittedName>
</protein>
<keyword evidence="2" id="KW-1185">Reference proteome</keyword>
<dbReference type="Proteomes" id="UP000294752">
    <property type="component" value="Unassembled WGS sequence"/>
</dbReference>
<name>A0A4R7DB09_9SPHI</name>
<dbReference type="AlphaFoldDB" id="A0A4R7DB09"/>
<comment type="caution">
    <text evidence="1">The sequence shown here is derived from an EMBL/GenBank/DDBJ whole genome shotgun (WGS) entry which is preliminary data.</text>
</comment>
<evidence type="ECO:0000313" key="2">
    <source>
        <dbReference type="Proteomes" id="UP000294752"/>
    </source>
</evidence>
<evidence type="ECO:0000313" key="1">
    <source>
        <dbReference type="EMBL" id="TDS17305.1"/>
    </source>
</evidence>
<accession>A0A4R7DB09</accession>
<dbReference type="EMBL" id="SNZV01000001">
    <property type="protein sequence ID" value="TDS17305.1"/>
    <property type="molecule type" value="Genomic_DNA"/>
</dbReference>
<sequence>MNTPFEIQPYVGVGSLKFGMTADEVAAEIGLPDHIEDQGDEIMEIREKKDFDVVYAKDGTGVVEMGFGSGVKLLQYDGMYVFKEKPLDVLKHIVGLGNKPYESLGFLIFF</sequence>